<evidence type="ECO:0000313" key="10">
    <source>
        <dbReference type="Proteomes" id="UP000260795"/>
    </source>
</evidence>
<evidence type="ECO:0000313" key="14">
    <source>
        <dbReference type="Proteomes" id="UP000284022"/>
    </source>
</evidence>
<dbReference type="Proteomes" id="UP000285283">
    <property type="component" value="Unassembled WGS sequence"/>
</dbReference>
<keyword evidence="1" id="KW-0472">Membrane</keyword>
<evidence type="ECO:0000313" key="9">
    <source>
        <dbReference type="EMBL" id="RHH30833.1"/>
    </source>
</evidence>
<feature type="transmembrane region" description="Helical" evidence="1">
    <location>
        <begin position="432"/>
        <end position="451"/>
    </location>
</feature>
<dbReference type="GO" id="GO:0042910">
    <property type="term" value="F:xenobiotic transmembrane transporter activity"/>
    <property type="evidence" value="ECO:0007669"/>
    <property type="project" value="TreeGrafter"/>
</dbReference>
<evidence type="ECO:0000313" key="8">
    <source>
        <dbReference type="EMBL" id="RGV41500.1"/>
    </source>
</evidence>
<dbReference type="InterPro" id="IPR001036">
    <property type="entry name" value="Acrflvin-R"/>
</dbReference>
<feature type="transmembrane region" description="Helical" evidence="1">
    <location>
        <begin position="387"/>
        <end position="411"/>
    </location>
</feature>
<dbReference type="Gene3D" id="3.30.70.1320">
    <property type="entry name" value="Multidrug efflux transporter AcrB pore domain like"/>
    <property type="match status" value="1"/>
</dbReference>
<feature type="transmembrane region" description="Helical" evidence="1">
    <location>
        <begin position="913"/>
        <end position="932"/>
    </location>
</feature>
<keyword evidence="1" id="KW-0812">Transmembrane</keyword>
<dbReference type="EMBL" id="QRXV01000004">
    <property type="protein sequence ID" value="RGU40396.1"/>
    <property type="molecule type" value="Genomic_DNA"/>
</dbReference>
<reference evidence="10 11" key="1">
    <citation type="submission" date="2018-08" db="EMBL/GenBank/DDBJ databases">
        <title>A genome reference for cultivated species of the human gut microbiota.</title>
        <authorList>
            <person name="Zou Y."/>
            <person name="Xue W."/>
            <person name="Luo G."/>
        </authorList>
    </citation>
    <scope>NUCLEOTIDE SEQUENCE [LARGE SCALE GENOMIC DNA]</scope>
    <source>
        <strain evidence="8 16">AF14-42</strain>
        <strain evidence="7 14">AF17-20</strain>
        <strain evidence="6 15">AF21-53</strain>
        <strain evidence="9 13">AM18-14LB</strain>
        <strain evidence="5 10">TF08-13</strain>
        <strain evidence="4 11">TM04-30</strain>
        <strain evidence="3 12">TM10-17</strain>
    </source>
</reference>
<dbReference type="Proteomes" id="UP000260844">
    <property type="component" value="Unassembled WGS sequence"/>
</dbReference>
<dbReference type="Proteomes" id="UP000285343">
    <property type="component" value="Unassembled WGS sequence"/>
</dbReference>
<dbReference type="Gene3D" id="1.20.1640.10">
    <property type="entry name" value="Multidrug efflux transporter AcrB transmembrane domain"/>
    <property type="match status" value="2"/>
</dbReference>
<evidence type="ECO:0000313" key="4">
    <source>
        <dbReference type="EMBL" id="RGJ91699.1"/>
    </source>
</evidence>
<dbReference type="Proteomes" id="UP000284022">
    <property type="component" value="Unassembled WGS sequence"/>
</dbReference>
<dbReference type="SUPFAM" id="SSF82714">
    <property type="entry name" value="Multidrug efflux transporter AcrB TolC docking domain, DN and DC subdomains"/>
    <property type="match status" value="1"/>
</dbReference>
<evidence type="ECO:0000313" key="13">
    <source>
        <dbReference type="Proteomes" id="UP000283766"/>
    </source>
</evidence>
<evidence type="ECO:0000313" key="12">
    <source>
        <dbReference type="Proteomes" id="UP000263754"/>
    </source>
</evidence>
<dbReference type="PANTHER" id="PTHR32063">
    <property type="match status" value="1"/>
</dbReference>
<dbReference type="AlphaFoldDB" id="A0A174EED7"/>
<evidence type="ECO:0000313" key="11">
    <source>
        <dbReference type="Proteomes" id="UP000260844"/>
    </source>
</evidence>
<evidence type="ECO:0000313" key="7">
    <source>
        <dbReference type="EMBL" id="RGU40396.1"/>
    </source>
</evidence>
<dbReference type="Gene3D" id="3.30.70.1430">
    <property type="entry name" value="Multidrug efflux transporter AcrB pore domain"/>
    <property type="match status" value="2"/>
</dbReference>
<dbReference type="SUPFAM" id="SSF82693">
    <property type="entry name" value="Multidrug efflux transporter AcrB pore domain, PN1, PN2, PC1 and PC2 subdomains"/>
    <property type="match status" value="2"/>
</dbReference>
<dbReference type="Pfam" id="PF00873">
    <property type="entry name" value="ACR_tran"/>
    <property type="match status" value="1"/>
</dbReference>
<keyword evidence="1" id="KW-1133">Transmembrane helix</keyword>
<evidence type="ECO:0000313" key="3">
    <source>
        <dbReference type="EMBL" id="RGI76425.1"/>
    </source>
</evidence>
<dbReference type="EMBL" id="QSRK01000012">
    <property type="protein sequence ID" value="RGL13892.1"/>
    <property type="molecule type" value="Genomic_DNA"/>
</dbReference>
<dbReference type="Proteomes" id="UP000260795">
    <property type="component" value="Unassembled WGS sequence"/>
</dbReference>
<dbReference type="InterPro" id="IPR027463">
    <property type="entry name" value="AcrB_DN_DC_subdom"/>
</dbReference>
<feature type="transmembrane region" description="Helical" evidence="1">
    <location>
        <begin position="1011"/>
        <end position="1038"/>
    </location>
</feature>
<feature type="transmembrane region" description="Helical" evidence="1">
    <location>
        <begin position="989"/>
        <end position="1005"/>
    </location>
</feature>
<dbReference type="EMBL" id="QRVP01000011">
    <property type="protein sequence ID" value="RGS54049.1"/>
    <property type="molecule type" value="Genomic_DNA"/>
</dbReference>
<dbReference type="SUPFAM" id="SSF82866">
    <property type="entry name" value="Multidrug efflux transporter AcrB transmembrane domain"/>
    <property type="match status" value="2"/>
</dbReference>
<organism evidence="8 16">
    <name type="scientific">Bacteroides uniformis</name>
    <dbReference type="NCBI Taxonomy" id="820"/>
    <lineage>
        <taxon>Bacteria</taxon>
        <taxon>Pseudomonadati</taxon>
        <taxon>Bacteroidota</taxon>
        <taxon>Bacteroidia</taxon>
        <taxon>Bacteroidales</taxon>
        <taxon>Bacteroidaceae</taxon>
        <taxon>Bacteroides</taxon>
    </lineage>
</organism>
<dbReference type="PANTHER" id="PTHR32063:SF18">
    <property type="entry name" value="CATION EFFLUX SYSTEM PROTEIN"/>
    <property type="match status" value="1"/>
</dbReference>
<evidence type="ECO:0000313" key="16">
    <source>
        <dbReference type="Proteomes" id="UP000285343"/>
    </source>
</evidence>
<sequence length="1051" mass="117044">MKLTDFFFRNATFFWTCVVMIVFSGIYAYIIMPKLEDPELSVKQAMVVTYYPGASAHEVELEVTSVLEDELRTLSNISDMESVSSENMSTITINIDMAVPVEGLEQRWDILRRKVESAAQRLPSGAYPPVVVDDVSDIYGMFYALSAEGYTLAEMEEYAGLIKRELLELKGVRRISFFGTRNENVNIKLPKEMIARNSIYPVQIMTTIDARNQPVNAGHYYSDGQLLRNEVGGKLRSAEDVKDLIMQTPSGGQVKLGDIAEVAKEYADPQTRGFWVNGHPAIALCVSMEPGVVVTDVGKLVEARMTELQERLPAGFEYEKIYFQPDRVSNAIGSFNWNLVISVVIVVLVLILTMGIRGGLIIGAGLILTVLMTFPVLLMTGGTLQRISLGAFIVAMGMLVDNAVVVLDGILVDRGNGLPPKKALFRTAENTAWPLMGATLIAIMTFLPVGLSNDTAGEYARDLFFVLAISLLVSWVLAMTQIPVFAKLFLSARANGGKNPEKIKDQLNTPLHKVIRKALHFFMNHKISTFLVSFGCLVLAFVGFFSVKSIFFPDFDYNQLYVEYTLPPQTHPDRVKHDLLEISEKLSDYDEINKITASQAQTPTRYCLVRSINAVGDNYGELIIDFEDYRDAYRLLPEIQTRLREEYPDAYVRVRKYNFAVSTSHTVEAIFSGPDPQILRELAGQGKEIMRDCAIVDAYSVTDNWQPQGKSIYRDYSEQSAKRSGMNRSDIANALLASAEGLPVGLIYENDKSVIINLKVQNSDDSRITDQNDIPVWGMIPNTSLEEVNIGRVLQGTATPDDITDNMFRTIPLSQITNNERVKWEETSVARYDGKRAIKVQCDPLAGEAPGEILSEIQDRFEQIELPAGYSLKWLGEQKLQNSAFENIFGFVPIALVLIVLILVWLFNDMRKVLLVILCLPFAFIGITPLLLVTGTPFTFMGIIGAMGLMGMLIKNSIVLVDEITRLTKEGMVPYDAVINSTVNRTRPVIMASATTILGMLPLLFDPMYSSLAVVVVAGLTAGTIITLILLPIFYSLFFKIKKTSLINIYE</sequence>
<evidence type="ECO:0000313" key="5">
    <source>
        <dbReference type="EMBL" id="RGL13892.1"/>
    </source>
</evidence>
<evidence type="ECO:0000313" key="6">
    <source>
        <dbReference type="EMBL" id="RGS54049.1"/>
    </source>
</evidence>
<dbReference type="RefSeq" id="WP_057256548.1">
    <property type="nucleotide sequence ID" value="NZ_CP176641.1"/>
</dbReference>
<protein>
    <submittedName>
        <fullName evidence="8">AcrB/AcrD/AcrF family protein</fullName>
    </submittedName>
    <submittedName>
        <fullName evidence="2">Efflux RND transporter permease subunit</fullName>
    </submittedName>
</protein>
<reference evidence="2" key="2">
    <citation type="submission" date="2022-10" db="EMBL/GenBank/DDBJ databases">
        <title>Human gut microbiome strain richness.</title>
        <authorList>
            <person name="Chen-Liaw A."/>
        </authorList>
    </citation>
    <scope>NUCLEOTIDE SEQUENCE</scope>
    <source>
        <strain evidence="2">1001713st2_A4_1001713B170214_170313</strain>
    </source>
</reference>
<dbReference type="EMBL" id="QSOF01000010">
    <property type="protein sequence ID" value="RGI76425.1"/>
    <property type="molecule type" value="Genomic_DNA"/>
</dbReference>
<dbReference type="Gene3D" id="3.30.2090.10">
    <property type="entry name" value="Multidrug efflux transporter AcrB TolC docking domain, DN and DC subdomains"/>
    <property type="match status" value="2"/>
</dbReference>
<dbReference type="EMBL" id="QRZC01000014">
    <property type="protein sequence ID" value="RGV41500.1"/>
    <property type="molecule type" value="Genomic_DNA"/>
</dbReference>
<comment type="caution">
    <text evidence="8">The sequence shown here is derived from an EMBL/GenBank/DDBJ whole genome shotgun (WGS) entry which is preliminary data.</text>
</comment>
<dbReference type="Proteomes" id="UP000263754">
    <property type="component" value="Unassembled WGS sequence"/>
</dbReference>
<feature type="transmembrane region" description="Helical" evidence="1">
    <location>
        <begin position="527"/>
        <end position="547"/>
    </location>
</feature>
<feature type="transmembrane region" description="Helical" evidence="1">
    <location>
        <begin position="360"/>
        <end position="381"/>
    </location>
</feature>
<dbReference type="Proteomes" id="UP000283766">
    <property type="component" value="Unassembled WGS sequence"/>
</dbReference>
<dbReference type="Proteomes" id="UP001213309">
    <property type="component" value="Unassembled WGS sequence"/>
</dbReference>
<accession>A0A174EED7</accession>
<dbReference type="GO" id="GO:0005886">
    <property type="term" value="C:plasma membrane"/>
    <property type="evidence" value="ECO:0007669"/>
    <property type="project" value="TreeGrafter"/>
</dbReference>
<dbReference type="PRINTS" id="PR00702">
    <property type="entry name" value="ACRIFLAVINRP"/>
</dbReference>
<feature type="transmembrane region" description="Helical" evidence="1">
    <location>
        <begin position="888"/>
        <end position="906"/>
    </location>
</feature>
<evidence type="ECO:0000313" key="2">
    <source>
        <dbReference type="EMBL" id="MDC1879589.1"/>
    </source>
</evidence>
<feature type="transmembrane region" description="Helical" evidence="1">
    <location>
        <begin position="463"/>
        <end position="490"/>
    </location>
</feature>
<name>A0A174EED7_BACUN</name>
<feature type="transmembrane region" description="Helical" evidence="1">
    <location>
        <begin position="335"/>
        <end position="353"/>
    </location>
</feature>
<evidence type="ECO:0000313" key="15">
    <source>
        <dbReference type="Proteomes" id="UP000285283"/>
    </source>
</evidence>
<proteinExistence type="predicted"/>
<dbReference type="EMBL" id="JAQNSG010000005">
    <property type="protein sequence ID" value="MDC1879589.1"/>
    <property type="molecule type" value="Genomic_DNA"/>
</dbReference>
<dbReference type="Gene3D" id="3.30.70.1440">
    <property type="entry name" value="Multidrug efflux transporter AcrB pore domain"/>
    <property type="match status" value="1"/>
</dbReference>
<evidence type="ECO:0000256" key="1">
    <source>
        <dbReference type="SAM" id="Phobius"/>
    </source>
</evidence>
<feature type="transmembrane region" description="Helical" evidence="1">
    <location>
        <begin position="938"/>
        <end position="961"/>
    </location>
</feature>
<dbReference type="EMBL" id="QSPV01000012">
    <property type="protein sequence ID" value="RGJ91699.1"/>
    <property type="molecule type" value="Genomic_DNA"/>
</dbReference>
<gene>
    <name evidence="9" type="ORF">DW216_12860</name>
    <name evidence="8" type="ORF">DWW14_11505</name>
    <name evidence="7" type="ORF">DWW83_04905</name>
    <name evidence="6" type="ORF">DWX87_12755</name>
    <name evidence="5" type="ORF">DXC80_09410</name>
    <name evidence="4" type="ORF">DXD40_13970</name>
    <name evidence="3" type="ORF">DXD90_08795</name>
    <name evidence="2" type="ORF">POZ24_06055</name>
</gene>
<dbReference type="EMBL" id="QRJL01000007">
    <property type="protein sequence ID" value="RHH30833.1"/>
    <property type="molecule type" value="Genomic_DNA"/>
</dbReference>
<feature type="transmembrane region" description="Helical" evidence="1">
    <location>
        <begin position="12"/>
        <end position="32"/>
    </location>
</feature>